<evidence type="ECO:0000256" key="1">
    <source>
        <dbReference type="SAM" id="Phobius"/>
    </source>
</evidence>
<dbReference type="RefSeq" id="WP_169464577.1">
    <property type="nucleotide sequence ID" value="NZ_JABBGG010000003.1"/>
</dbReference>
<reference evidence="2 3" key="1">
    <citation type="submission" date="2020-04" db="EMBL/GenBank/DDBJ databases">
        <title>Massilia sp. RP-1-19 isolated from soil.</title>
        <authorList>
            <person name="Dahal R.H."/>
        </authorList>
    </citation>
    <scope>NUCLEOTIDE SEQUENCE [LARGE SCALE GENOMIC DNA]</scope>
    <source>
        <strain evidence="2 3">RP-1-19</strain>
    </source>
</reference>
<comment type="caution">
    <text evidence="2">The sequence shown here is derived from an EMBL/GenBank/DDBJ whole genome shotgun (WGS) entry which is preliminary data.</text>
</comment>
<accession>A0A848HG57</accession>
<dbReference type="Gene3D" id="3.40.50.300">
    <property type="entry name" value="P-loop containing nucleotide triphosphate hydrolases"/>
    <property type="match status" value="1"/>
</dbReference>
<dbReference type="AlphaFoldDB" id="A0A848HG57"/>
<organism evidence="2 3">
    <name type="scientific">Massilia polaris</name>
    <dbReference type="NCBI Taxonomy" id="2728846"/>
    <lineage>
        <taxon>Bacteria</taxon>
        <taxon>Pseudomonadati</taxon>
        <taxon>Pseudomonadota</taxon>
        <taxon>Betaproteobacteria</taxon>
        <taxon>Burkholderiales</taxon>
        <taxon>Oxalobacteraceae</taxon>
        <taxon>Telluria group</taxon>
        <taxon>Massilia</taxon>
    </lineage>
</organism>
<dbReference type="SUPFAM" id="SSF52540">
    <property type="entry name" value="P-loop containing nucleoside triphosphate hydrolases"/>
    <property type="match status" value="1"/>
</dbReference>
<protein>
    <submittedName>
        <fullName evidence="2">ATP-binding protein</fullName>
    </submittedName>
</protein>
<keyword evidence="1" id="KW-1133">Transmembrane helix</keyword>
<keyword evidence="1" id="KW-0472">Membrane</keyword>
<feature type="transmembrane region" description="Helical" evidence="1">
    <location>
        <begin position="83"/>
        <end position="103"/>
    </location>
</feature>
<dbReference type="GO" id="GO:0005524">
    <property type="term" value="F:ATP binding"/>
    <property type="evidence" value="ECO:0007669"/>
    <property type="project" value="UniProtKB-KW"/>
</dbReference>
<keyword evidence="3" id="KW-1185">Reference proteome</keyword>
<proteinExistence type="predicted"/>
<name>A0A848HG57_9BURK</name>
<keyword evidence="2" id="KW-0547">Nucleotide-binding</keyword>
<keyword evidence="1" id="KW-0812">Transmembrane</keyword>
<evidence type="ECO:0000313" key="3">
    <source>
        <dbReference type="Proteomes" id="UP000583752"/>
    </source>
</evidence>
<gene>
    <name evidence="2" type="ORF">HHL21_07165</name>
</gene>
<evidence type="ECO:0000313" key="2">
    <source>
        <dbReference type="EMBL" id="NML60866.1"/>
    </source>
</evidence>
<keyword evidence="2" id="KW-0067">ATP-binding</keyword>
<dbReference type="EMBL" id="JABBGG010000003">
    <property type="protein sequence ID" value="NML60866.1"/>
    <property type="molecule type" value="Genomic_DNA"/>
</dbReference>
<sequence length="990" mass="110586">MITRINVADADKEQLAAFEEKVVFAESFEPRTLFGNGRSFDLTLMTAFSLHCEPVLAPQSAMRWTLQSDVRIAVLQRLSARNALLTLAGIAPTFVNGFGLWMLRLLRREEIDVETLSIAEQTKLRTAAQFLHAFLPTGVSDRLESQMEWAQTKRALRVALPTGLVGRGTLLRKLMQWVTADPSAVGSFGESRPRANVVLVTGVGGSGKSALLAELVLRHSERFDRPTVCLDFDSPSLAIPRADRLMIAFARQLAMHYPEHARPLRQFARELERFLGAGQSSSNSYRELATMTSIVRSAWEKFCAEFGLGELPTVLVLDTFEEVLIRGDAELVLVEQWIKSLVYEYGFAQLSIVVSGRTLPLDLFSQVAGSEPRTIDVGDLPSRSAAKFLRMQADDQLSVGQARGLVERHGGNPLMLRLLGRLVRDGEQHLAVDRLGRNAAQSFLYDRILKRLRTTDPIVADLAHPGLVLRRITPSIIREVLARPLGLGPLGEERSRGLFNELARQVWLVEPSSSPDVLFHRKDLRRLMLRLMYDSDRCHQLAAVHWAAVDYYSSGKALELDSESAQLEANYHLLFVRDPELEYTKAIALVRSLGADIECLPTARSARLRQQARVDLTDEELDTLGPRERELEQERHRSRMYKVAAESAVALTSSIHERIGLSGADIEYLFAQGDWRGITTHAHTFLTEHLTNSIGLEGEASSLVESNLWKVCLAFLFDTSTIDGEILPTQRLLTSEAERLGRAPFVLDRRYRISAVEAFEAAAGLFRRGGQQNFTAVWDRAETLSSIDEVRLWLLRPLAPGARQAAAAELRVHPSVFRFLSQEFEAALHDLSNPAGINDQMRTWADEIHYLVSAGPSLEVIASLMLNARPLSFAGNASAIRKLGGFMLPELYPVCRQALREVPSDVLLEFATAEAAADAFWPRDVAGPVFKTQLDIDLGRGISVLLEVSDRMGRVPALLRFGMRHTEDTRPLRRALQAWRRLERRLSPPV</sequence>
<dbReference type="InterPro" id="IPR027417">
    <property type="entry name" value="P-loop_NTPase"/>
</dbReference>
<dbReference type="Proteomes" id="UP000583752">
    <property type="component" value="Unassembled WGS sequence"/>
</dbReference>